<evidence type="ECO:0000256" key="2">
    <source>
        <dbReference type="ARBA" id="ARBA00005911"/>
    </source>
</evidence>
<dbReference type="InterPro" id="IPR026010">
    <property type="entry name" value="NSP1/NUP62"/>
</dbReference>
<feature type="compositionally biased region" description="Polar residues" evidence="9">
    <location>
        <begin position="359"/>
        <end position="385"/>
    </location>
</feature>
<feature type="compositionally biased region" description="Polar residues" evidence="9">
    <location>
        <begin position="92"/>
        <end position="102"/>
    </location>
</feature>
<accession>A0A9W8ATH2</accession>
<dbReference type="PANTHER" id="PTHR12084:SF0">
    <property type="entry name" value="NUCLEAR PORE GLYCOPROTEIN P62"/>
    <property type="match status" value="1"/>
</dbReference>
<keyword evidence="5" id="KW-0653">Protein transport</keyword>
<name>A0A9W8ATH2_9FUNG</name>
<evidence type="ECO:0000313" key="12">
    <source>
        <dbReference type="Proteomes" id="UP001150925"/>
    </source>
</evidence>
<protein>
    <submittedName>
        <fullName evidence="11">FG-nucleoporin nsp1</fullName>
    </submittedName>
</protein>
<dbReference type="GO" id="GO:0017056">
    <property type="term" value="F:structural constituent of nuclear pore"/>
    <property type="evidence" value="ECO:0007669"/>
    <property type="project" value="InterPro"/>
</dbReference>
<dbReference type="InterPro" id="IPR007758">
    <property type="entry name" value="Nucleoporin_NSP1_C"/>
</dbReference>
<organism evidence="11 12">
    <name type="scientific">Dispira parvispora</name>
    <dbReference type="NCBI Taxonomy" id="1520584"/>
    <lineage>
        <taxon>Eukaryota</taxon>
        <taxon>Fungi</taxon>
        <taxon>Fungi incertae sedis</taxon>
        <taxon>Zoopagomycota</taxon>
        <taxon>Kickxellomycotina</taxon>
        <taxon>Dimargaritomycetes</taxon>
        <taxon>Dimargaritales</taxon>
        <taxon>Dimargaritaceae</taxon>
        <taxon>Dispira</taxon>
    </lineage>
</organism>
<keyword evidence="7" id="KW-0906">Nuclear pore complex</keyword>
<gene>
    <name evidence="11" type="primary">NSP1</name>
    <name evidence="11" type="ORF">IWQ62_003826</name>
</gene>
<feature type="compositionally biased region" description="Low complexity" evidence="9">
    <location>
        <begin position="220"/>
        <end position="237"/>
    </location>
</feature>
<evidence type="ECO:0000256" key="9">
    <source>
        <dbReference type="SAM" id="MobiDB-lite"/>
    </source>
</evidence>
<feature type="compositionally biased region" description="Polar residues" evidence="9">
    <location>
        <begin position="691"/>
        <end position="703"/>
    </location>
</feature>
<dbReference type="GO" id="GO:0044613">
    <property type="term" value="C:nuclear pore central transport channel"/>
    <property type="evidence" value="ECO:0007669"/>
    <property type="project" value="TreeGrafter"/>
</dbReference>
<keyword evidence="6" id="KW-0811">Translocation</keyword>
<feature type="compositionally biased region" description="Low complexity" evidence="9">
    <location>
        <begin position="69"/>
        <end position="91"/>
    </location>
</feature>
<dbReference type="Proteomes" id="UP001150925">
    <property type="component" value="Unassembled WGS sequence"/>
</dbReference>
<feature type="compositionally biased region" description="Low complexity" evidence="9">
    <location>
        <begin position="103"/>
        <end position="124"/>
    </location>
</feature>
<dbReference type="EMBL" id="JANBPY010001116">
    <property type="protein sequence ID" value="KAJ1961551.1"/>
    <property type="molecule type" value="Genomic_DNA"/>
</dbReference>
<dbReference type="PANTHER" id="PTHR12084">
    <property type="entry name" value="NUCLEAR PORE GLYCOPROTEIN P62-RELATED"/>
    <property type="match status" value="1"/>
</dbReference>
<keyword evidence="3" id="KW-0813">Transport</keyword>
<evidence type="ECO:0000256" key="4">
    <source>
        <dbReference type="ARBA" id="ARBA00022816"/>
    </source>
</evidence>
<feature type="compositionally biased region" description="Polar residues" evidence="9">
    <location>
        <begin position="711"/>
        <end position="727"/>
    </location>
</feature>
<feature type="domain" description="Nucleoporin NSP1-like C-terminal" evidence="10">
    <location>
        <begin position="400"/>
        <end position="502"/>
    </location>
</feature>
<comment type="caution">
    <text evidence="11">The sequence shown here is derived from an EMBL/GenBank/DDBJ whole genome shotgun (WGS) entry which is preliminary data.</text>
</comment>
<evidence type="ECO:0000256" key="3">
    <source>
        <dbReference type="ARBA" id="ARBA00022448"/>
    </source>
</evidence>
<dbReference type="Gene3D" id="1.20.5.170">
    <property type="match status" value="1"/>
</dbReference>
<feature type="compositionally biased region" description="Low complexity" evidence="9">
    <location>
        <begin position="13"/>
        <end position="27"/>
    </location>
</feature>
<sequence length="742" mass="74266">MSAFNFGGGGFGQSNTTTNSNANTTNKPSGFSFGGNAGAFSAFGGNTNPVSFGAFGGANDKGKTPVLSNSASTGQPTTTTAAPTTGSSNTAFGQSSGTFGSQPTTLTGSTSSAPGTTFSAAPTSSSGFTGTSAFGTSAFPSSSSTAAGSGTGLSFGANTGGSNSGAPALSFPASSASGQGSLFPLTASNNANTAAATSSSTATSSTPSFSLGAPTGGFGAPATTTSSTATSSTPAFTLGAPTGGFGASATTTSSTATSSTPAFTLGAPTGGFGAPATSTAGSAPSFSLGTSSTASTTTFPTLSNTPATTTAASTTSATGSTLGLSLNASAPTTSAPASTLGVSSTAPTTSTSTSNTFTAQPLGTTSATPALTTQPGSCLASKSTATTRETIPASTINAIITRLNSENLESILNKWTQDLNTATREFHRQAVDVAHWDKALLDNGQLISQLYSETLEAEYSQKLIDQNLEYIELQQTGLAKTLDEYEQFINQAYNSVQSQNAHVKATDDEREKMYSLAESVGQRLDHVNEQLTSVVKEINELAGLDSSSSNGVSGSAGSSAPTDPFSQVVQILNAHLTTLKWLDHNCDTLQTQIQTLETRAASSQLEAPSARSMSDVVAPPQVQRNLGSVTQPLSPHPPRASLSYTTTAATGIVPAGAQTPLSAYAQRYGSNPANQPQSTAAQATPTAGGNLTASPFNAGTSFRSEVASRTGMPQNSLFGSNQNTLQLPTASPSPATSSLWRR</sequence>
<evidence type="ECO:0000256" key="1">
    <source>
        <dbReference type="ARBA" id="ARBA00004567"/>
    </source>
</evidence>
<evidence type="ECO:0000259" key="10">
    <source>
        <dbReference type="Pfam" id="PF05064"/>
    </source>
</evidence>
<dbReference type="GO" id="GO:0005543">
    <property type="term" value="F:phospholipid binding"/>
    <property type="evidence" value="ECO:0007669"/>
    <property type="project" value="TreeGrafter"/>
</dbReference>
<proteinExistence type="inferred from homology"/>
<evidence type="ECO:0000256" key="5">
    <source>
        <dbReference type="ARBA" id="ARBA00022927"/>
    </source>
</evidence>
<evidence type="ECO:0000313" key="11">
    <source>
        <dbReference type="EMBL" id="KAJ1961551.1"/>
    </source>
</evidence>
<keyword evidence="8" id="KW-0539">Nucleus</keyword>
<keyword evidence="4" id="KW-0509">mRNA transport</keyword>
<dbReference type="OrthoDB" id="344345at2759"/>
<feature type="region of interest" description="Disordered" evidence="9">
    <location>
        <begin position="65"/>
        <end position="124"/>
    </location>
</feature>
<evidence type="ECO:0000256" key="6">
    <source>
        <dbReference type="ARBA" id="ARBA00023010"/>
    </source>
</evidence>
<dbReference type="AlphaFoldDB" id="A0A9W8ATH2"/>
<feature type="region of interest" description="Disordered" evidence="9">
    <location>
        <begin position="198"/>
        <end position="237"/>
    </location>
</feature>
<feature type="compositionally biased region" description="Low complexity" evidence="9">
    <location>
        <begin position="671"/>
        <end position="690"/>
    </location>
</feature>
<evidence type="ECO:0000256" key="8">
    <source>
        <dbReference type="ARBA" id="ARBA00023242"/>
    </source>
</evidence>
<comment type="similarity">
    <text evidence="2">Belongs to the nucleoporin NSP1/NUP62 family.</text>
</comment>
<dbReference type="GO" id="GO:0006606">
    <property type="term" value="P:protein import into nucleus"/>
    <property type="evidence" value="ECO:0007669"/>
    <property type="project" value="TreeGrafter"/>
</dbReference>
<feature type="compositionally biased region" description="Low complexity" evidence="9">
    <location>
        <begin position="275"/>
        <end position="358"/>
    </location>
</feature>
<dbReference type="Pfam" id="PF05064">
    <property type="entry name" value="Nsp1_C"/>
    <property type="match status" value="1"/>
</dbReference>
<evidence type="ECO:0000256" key="7">
    <source>
        <dbReference type="ARBA" id="ARBA00023132"/>
    </source>
</evidence>
<reference evidence="11" key="1">
    <citation type="submission" date="2022-07" db="EMBL/GenBank/DDBJ databases">
        <title>Phylogenomic reconstructions and comparative analyses of Kickxellomycotina fungi.</title>
        <authorList>
            <person name="Reynolds N.K."/>
            <person name="Stajich J.E."/>
            <person name="Barry K."/>
            <person name="Grigoriev I.V."/>
            <person name="Crous P."/>
            <person name="Smith M.E."/>
        </authorList>
    </citation>
    <scope>NUCLEOTIDE SEQUENCE</scope>
    <source>
        <strain evidence="11">RSA 1196</strain>
    </source>
</reference>
<dbReference type="GO" id="GO:0006405">
    <property type="term" value="P:RNA export from nucleus"/>
    <property type="evidence" value="ECO:0007669"/>
    <property type="project" value="TreeGrafter"/>
</dbReference>
<keyword evidence="12" id="KW-1185">Reference proteome</keyword>
<feature type="region of interest" description="Disordered" evidence="9">
    <location>
        <begin position="1"/>
        <end position="27"/>
    </location>
</feature>
<feature type="compositionally biased region" description="Gly residues" evidence="9">
    <location>
        <begin position="1"/>
        <end position="12"/>
    </location>
</feature>
<feature type="region of interest" description="Disordered" evidence="9">
    <location>
        <begin position="667"/>
        <end position="742"/>
    </location>
</feature>
<feature type="region of interest" description="Disordered" evidence="9">
    <location>
        <begin position="275"/>
        <end position="385"/>
    </location>
</feature>
<feature type="compositionally biased region" description="Low complexity" evidence="9">
    <location>
        <begin position="728"/>
        <end position="742"/>
    </location>
</feature>
<dbReference type="GO" id="GO:0051028">
    <property type="term" value="P:mRNA transport"/>
    <property type="evidence" value="ECO:0007669"/>
    <property type="project" value="UniProtKB-KW"/>
</dbReference>
<comment type="subcellular location">
    <subcellularLocation>
        <location evidence="1">Nucleus</location>
        <location evidence="1">Nuclear pore complex</location>
    </subcellularLocation>
</comment>